<organism evidence="1">
    <name type="scientific">marine sediment metagenome</name>
    <dbReference type="NCBI Taxonomy" id="412755"/>
    <lineage>
        <taxon>unclassified sequences</taxon>
        <taxon>metagenomes</taxon>
        <taxon>ecological metagenomes</taxon>
    </lineage>
</organism>
<name>A0A0F9APL2_9ZZZZ</name>
<accession>A0A0F9APL2</accession>
<gene>
    <name evidence="1" type="ORF">LCGC14_2824180</name>
</gene>
<feature type="non-terminal residue" evidence="1">
    <location>
        <position position="1"/>
    </location>
</feature>
<comment type="caution">
    <text evidence="1">The sequence shown here is derived from an EMBL/GenBank/DDBJ whole genome shotgun (WGS) entry which is preliminary data.</text>
</comment>
<evidence type="ECO:0000313" key="1">
    <source>
        <dbReference type="EMBL" id="KKK80369.1"/>
    </source>
</evidence>
<reference evidence="1" key="1">
    <citation type="journal article" date="2015" name="Nature">
        <title>Complex archaea that bridge the gap between prokaryotes and eukaryotes.</title>
        <authorList>
            <person name="Spang A."/>
            <person name="Saw J.H."/>
            <person name="Jorgensen S.L."/>
            <person name="Zaremba-Niedzwiedzka K."/>
            <person name="Martijn J."/>
            <person name="Lind A.E."/>
            <person name="van Eijk R."/>
            <person name="Schleper C."/>
            <person name="Guy L."/>
            <person name="Ettema T.J."/>
        </authorList>
    </citation>
    <scope>NUCLEOTIDE SEQUENCE</scope>
</reference>
<dbReference type="EMBL" id="LAZR01053612">
    <property type="protein sequence ID" value="KKK80369.1"/>
    <property type="molecule type" value="Genomic_DNA"/>
</dbReference>
<proteinExistence type="predicted"/>
<protein>
    <submittedName>
        <fullName evidence="1">Uncharacterized protein</fullName>
    </submittedName>
</protein>
<sequence>YLLDSTKGSILNAGNLKTIGSGKNILDNELKEIYEHRNPNIEKYMSDEGVPIHSYPYLYCLWLMERVQGMEVSILNRNGVGGYFHFTGQTSTFEARQSPAVYVISESYPSRKEIRHWIFRIAFLENALVVDCPIEQTRLIVVDVCAWPQFNKLNIIQREQYFENIIQKAGSEQYYYFCGFGFLNPKKRKSVGFHFTTQDDYIINRKGEILDQNIKRLIEENFSE</sequence>
<dbReference type="AlphaFoldDB" id="A0A0F9APL2"/>